<dbReference type="AlphaFoldDB" id="M0ZJX4"/>
<dbReference type="EnsemblPlants" id="PGSC0003DMT400002313">
    <property type="protein sequence ID" value="PGSC0003DMT400002313"/>
    <property type="gene ID" value="PGSC0003DMG400000885"/>
</dbReference>
<proteinExistence type="predicted"/>
<name>M0ZJX4_SOLTU</name>
<organism evidence="1 2">
    <name type="scientific">Solanum tuberosum</name>
    <name type="common">Potato</name>
    <dbReference type="NCBI Taxonomy" id="4113"/>
    <lineage>
        <taxon>Eukaryota</taxon>
        <taxon>Viridiplantae</taxon>
        <taxon>Streptophyta</taxon>
        <taxon>Embryophyta</taxon>
        <taxon>Tracheophyta</taxon>
        <taxon>Spermatophyta</taxon>
        <taxon>Magnoliopsida</taxon>
        <taxon>eudicotyledons</taxon>
        <taxon>Gunneridae</taxon>
        <taxon>Pentapetalae</taxon>
        <taxon>asterids</taxon>
        <taxon>lamiids</taxon>
        <taxon>Solanales</taxon>
        <taxon>Solanaceae</taxon>
        <taxon>Solanoideae</taxon>
        <taxon>Solaneae</taxon>
        <taxon>Solanum</taxon>
    </lineage>
</organism>
<dbReference type="PANTHER" id="PTHR46672:SF1">
    <property type="entry name" value="OS08G0103600 PROTEIN"/>
    <property type="match status" value="1"/>
</dbReference>
<sequence>MAEGKVETLSRLAQWRIDNFAASTYKRSDPFKIGIWNWYVSSFFDLICLYHQLQLFSDFL</sequence>
<reference evidence="1" key="2">
    <citation type="submission" date="2015-06" db="UniProtKB">
        <authorList>
            <consortium name="EnsemblPlants"/>
        </authorList>
    </citation>
    <scope>IDENTIFICATION</scope>
    <source>
        <strain evidence="1">DM1-3 516 R44</strain>
    </source>
</reference>
<dbReference type="HOGENOM" id="CLU_2946213_0_0_1"/>
<dbReference type="PANTHER" id="PTHR46672">
    <property type="entry name" value="OS08G0495500 PROTEIN-RELATED"/>
    <property type="match status" value="1"/>
</dbReference>
<protein>
    <submittedName>
        <fullName evidence="1">BTB/POZ domain-containing protein</fullName>
    </submittedName>
</protein>
<evidence type="ECO:0000313" key="2">
    <source>
        <dbReference type="Proteomes" id="UP000011115"/>
    </source>
</evidence>
<reference evidence="2" key="1">
    <citation type="journal article" date="2011" name="Nature">
        <title>Genome sequence and analysis of the tuber crop potato.</title>
        <authorList>
            <consortium name="The Potato Genome Sequencing Consortium"/>
        </authorList>
    </citation>
    <scope>NUCLEOTIDE SEQUENCE [LARGE SCALE GENOMIC DNA]</scope>
    <source>
        <strain evidence="2">cv. DM1-3 516 R44</strain>
    </source>
</reference>
<evidence type="ECO:0000313" key="1">
    <source>
        <dbReference type="EnsemblPlants" id="PGSC0003DMT400002313"/>
    </source>
</evidence>
<accession>M0ZJX4</accession>
<dbReference type="Proteomes" id="UP000011115">
    <property type="component" value="Unassembled WGS sequence"/>
</dbReference>
<keyword evidence="2" id="KW-1185">Reference proteome</keyword>
<dbReference type="OrthoDB" id="6359816at2759"/>
<dbReference type="ExpressionAtlas" id="M0ZJX4">
    <property type="expression patterns" value="baseline and differential"/>
</dbReference>
<dbReference type="InterPro" id="IPR044714">
    <property type="entry name" value="AtSIBP1-like"/>
</dbReference>
<dbReference type="Gramene" id="PGSC0003DMT400002313">
    <property type="protein sequence ID" value="PGSC0003DMT400002313"/>
    <property type="gene ID" value="PGSC0003DMG400000885"/>
</dbReference>
<gene>
    <name evidence="1" type="primary">LOC102594789</name>
</gene>